<evidence type="ECO:0000256" key="1">
    <source>
        <dbReference type="SAM" id="SignalP"/>
    </source>
</evidence>
<accession>A0ABZ3E8U5</accession>
<geneLocation type="plasmid" evidence="2 3">
    <name>unnamed2</name>
</geneLocation>
<feature type="signal peptide" evidence="1">
    <location>
        <begin position="1"/>
        <end position="18"/>
    </location>
</feature>
<gene>
    <name evidence="2" type="ORF">AAGT77_20425</name>
</gene>
<feature type="chain" id="PRO_5046135427" evidence="1">
    <location>
        <begin position="19"/>
        <end position="418"/>
    </location>
</feature>
<reference evidence="2 3" key="1">
    <citation type="submission" date="2024-04" db="EMBL/GenBank/DDBJ databases">
        <title>Marinobacter sp. SBY-1.</title>
        <authorList>
            <person name="Pan C."/>
        </authorList>
    </citation>
    <scope>NUCLEOTIDE SEQUENCE [LARGE SCALE GENOMIC DNA]</scope>
    <source>
        <strain evidence="2 3">SBY-1</strain>
        <plasmid evidence="2 3">unnamed2</plasmid>
    </source>
</reference>
<evidence type="ECO:0000313" key="2">
    <source>
        <dbReference type="EMBL" id="XAF56122.1"/>
    </source>
</evidence>
<evidence type="ECO:0000313" key="3">
    <source>
        <dbReference type="Proteomes" id="UP001445268"/>
    </source>
</evidence>
<name>A0ABZ3E8U5_9GAMM</name>
<dbReference type="EMBL" id="CP152382">
    <property type="protein sequence ID" value="XAF56122.1"/>
    <property type="molecule type" value="Genomic_DNA"/>
</dbReference>
<sequence length="418" mass="47266">MKRLVLSLCLSLPIAAFAQSSVQNAIDAAKQAAEVRENPGAYLSPEAVSALQGAEIPEEAMRIAQSIQKRAHDDLNEKLKTFEFMGAQVDPEYAEGSGPFGNNQGNESILKDEQTTSVAYISLSMPDDVLKQTLLSLTGRENAVAVIRGFVEPDHNIMQSMYALKERIDLLNLRDTPNVYLDFTLFDELSIQRVPAFAIFDGEEPLAYVDGLPNFEWIEDQIEGGETGYLGQKGAMFEIAEEHFMDTIERRMNQIDFEAQKERAIANYWNARGREYRHLPKATETTSYYLDMSITVDEDIVGPGNHVVARRGDTFNPLELLPFNRFGIVFDGTDEAQVEWAIEQERQAINRNLIPIVIFTNFSIEGDPWENLESLQKKFQTNLGQMMKPIKDRFQIEAVPSTFEEEEKMMKVTEVALD</sequence>
<keyword evidence="1" id="KW-0732">Signal</keyword>
<keyword evidence="2" id="KW-0614">Plasmid</keyword>
<proteinExistence type="predicted"/>
<organism evidence="2 3">
    <name type="scientific">Marinobacter alkaliphilus</name>
    <dbReference type="NCBI Taxonomy" id="254719"/>
    <lineage>
        <taxon>Bacteria</taxon>
        <taxon>Pseudomonadati</taxon>
        <taxon>Pseudomonadota</taxon>
        <taxon>Gammaproteobacteria</taxon>
        <taxon>Pseudomonadales</taxon>
        <taxon>Marinobacteraceae</taxon>
        <taxon>Marinobacter</taxon>
    </lineage>
</organism>
<dbReference type="InterPro" id="IPR019106">
    <property type="entry name" value="T4SS_TrbC"/>
</dbReference>
<dbReference type="RefSeq" id="WP_342632670.1">
    <property type="nucleotide sequence ID" value="NZ_CP152382.1"/>
</dbReference>
<protein>
    <submittedName>
        <fullName evidence="2">TrbC family F-type conjugative pilus assembly protein</fullName>
    </submittedName>
</protein>
<dbReference type="Pfam" id="PF09673">
    <property type="entry name" value="TrbC_Ftype"/>
    <property type="match status" value="1"/>
</dbReference>
<keyword evidence="3" id="KW-1185">Reference proteome</keyword>
<dbReference type="Proteomes" id="UP001445268">
    <property type="component" value="Plasmid unnamed2"/>
</dbReference>